<dbReference type="RefSeq" id="WP_062303385.1">
    <property type="nucleotide sequence ID" value="NZ_LRPB01000049.1"/>
</dbReference>
<keyword evidence="2 4" id="KW-0479">Metal-binding</keyword>
<evidence type="ECO:0000313" key="9">
    <source>
        <dbReference type="Proteomes" id="UP000075663"/>
    </source>
</evidence>
<feature type="chain" id="PRO_5007574825" description="Cytochrome c domain-containing protein" evidence="6">
    <location>
        <begin position="24"/>
        <end position="182"/>
    </location>
</feature>
<comment type="caution">
    <text evidence="8">The sequence shown here is derived from an EMBL/GenBank/DDBJ whole genome shotgun (WGS) entry which is preliminary data.</text>
</comment>
<evidence type="ECO:0000259" key="7">
    <source>
        <dbReference type="PROSITE" id="PS51007"/>
    </source>
</evidence>
<dbReference type="SUPFAM" id="SSF46626">
    <property type="entry name" value="Cytochrome c"/>
    <property type="match status" value="1"/>
</dbReference>
<evidence type="ECO:0000256" key="1">
    <source>
        <dbReference type="ARBA" id="ARBA00022617"/>
    </source>
</evidence>
<proteinExistence type="predicted"/>
<dbReference type="PROSITE" id="PS51007">
    <property type="entry name" value="CYTC"/>
    <property type="match status" value="1"/>
</dbReference>
<feature type="transmembrane region" description="Helical" evidence="5">
    <location>
        <begin position="153"/>
        <end position="176"/>
    </location>
</feature>
<dbReference type="Gene3D" id="1.10.760.10">
    <property type="entry name" value="Cytochrome c-like domain"/>
    <property type="match status" value="1"/>
</dbReference>
<reference evidence="8 9" key="1">
    <citation type="submission" date="2016-01" db="EMBL/GenBank/DDBJ databases">
        <title>Genome sequencing of Roseivirga seohaensis SW-152.</title>
        <authorList>
            <person name="Selvaratnam C."/>
            <person name="Thevarajoo S."/>
            <person name="Goh K.M."/>
            <person name="Ee R."/>
            <person name="Chan K.-G."/>
            <person name="Chong C.S."/>
        </authorList>
    </citation>
    <scope>NUCLEOTIDE SEQUENCE [LARGE SCALE GENOMIC DNA]</scope>
    <source>
        <strain evidence="8 9">SW-152</strain>
    </source>
</reference>
<accession>A0A150XKZ5</accession>
<dbReference type="AlphaFoldDB" id="A0A150XKZ5"/>
<name>A0A150XKZ5_9BACT</name>
<dbReference type="InterPro" id="IPR009056">
    <property type="entry name" value="Cyt_c-like_dom"/>
</dbReference>
<dbReference type="GO" id="GO:0020037">
    <property type="term" value="F:heme binding"/>
    <property type="evidence" value="ECO:0007669"/>
    <property type="project" value="InterPro"/>
</dbReference>
<feature type="signal peptide" evidence="6">
    <location>
        <begin position="1"/>
        <end position="23"/>
    </location>
</feature>
<dbReference type="STRING" id="1914963.AWW67_13015"/>
<feature type="domain" description="Cytochrome c" evidence="7">
    <location>
        <begin position="23"/>
        <end position="115"/>
    </location>
</feature>
<gene>
    <name evidence="8" type="ORF">AWW67_13015</name>
</gene>
<evidence type="ECO:0000313" key="8">
    <source>
        <dbReference type="EMBL" id="KYG79292.1"/>
    </source>
</evidence>
<evidence type="ECO:0000256" key="6">
    <source>
        <dbReference type="SAM" id="SignalP"/>
    </source>
</evidence>
<dbReference type="InterPro" id="IPR036909">
    <property type="entry name" value="Cyt_c-like_dom_sf"/>
</dbReference>
<sequence length="182" mass="20203">MKWIIKYTTGLILAFALTFPVNAQQIDGEAIFNGYCMACHTIGSGNLVGPDLKGVNSRYEKDWLLNFIKSSQTMVANGDERAVKVFNQFSNIPMPDQPLSDDEVKALLAFIEVRTTALDEEEKVASQVAEPGENTPDNPGSALATSKDPFQPFMWVIFGLFFIIITLLVTFIMALLHLKKII</sequence>
<keyword evidence="3 4" id="KW-0408">Iron</keyword>
<organism evidence="8 9">
    <name type="scientific">Roseivirga seohaensis</name>
    <dbReference type="NCBI Taxonomy" id="1914963"/>
    <lineage>
        <taxon>Bacteria</taxon>
        <taxon>Pseudomonadati</taxon>
        <taxon>Bacteroidota</taxon>
        <taxon>Cytophagia</taxon>
        <taxon>Cytophagales</taxon>
        <taxon>Roseivirgaceae</taxon>
        <taxon>Roseivirga</taxon>
    </lineage>
</organism>
<keyword evidence="5" id="KW-1133">Transmembrane helix</keyword>
<evidence type="ECO:0000256" key="2">
    <source>
        <dbReference type="ARBA" id="ARBA00022723"/>
    </source>
</evidence>
<protein>
    <recommendedName>
        <fullName evidence="7">Cytochrome c domain-containing protein</fullName>
    </recommendedName>
</protein>
<keyword evidence="5" id="KW-0812">Transmembrane</keyword>
<evidence type="ECO:0000256" key="4">
    <source>
        <dbReference type="PROSITE-ProRule" id="PRU00433"/>
    </source>
</evidence>
<evidence type="ECO:0000256" key="3">
    <source>
        <dbReference type="ARBA" id="ARBA00023004"/>
    </source>
</evidence>
<keyword evidence="6" id="KW-0732">Signal</keyword>
<dbReference type="Proteomes" id="UP000075663">
    <property type="component" value="Unassembled WGS sequence"/>
</dbReference>
<dbReference type="Pfam" id="PF00034">
    <property type="entry name" value="Cytochrom_C"/>
    <property type="match status" value="1"/>
</dbReference>
<keyword evidence="5" id="KW-0472">Membrane</keyword>
<dbReference type="GO" id="GO:0009055">
    <property type="term" value="F:electron transfer activity"/>
    <property type="evidence" value="ECO:0007669"/>
    <property type="project" value="InterPro"/>
</dbReference>
<dbReference type="GO" id="GO:0046872">
    <property type="term" value="F:metal ion binding"/>
    <property type="evidence" value="ECO:0007669"/>
    <property type="project" value="UniProtKB-KW"/>
</dbReference>
<evidence type="ECO:0000256" key="5">
    <source>
        <dbReference type="SAM" id="Phobius"/>
    </source>
</evidence>
<dbReference type="EMBL" id="LRPB01000049">
    <property type="protein sequence ID" value="KYG79292.1"/>
    <property type="molecule type" value="Genomic_DNA"/>
</dbReference>
<keyword evidence="1 4" id="KW-0349">Heme</keyword>